<dbReference type="Proteomes" id="UP000033115">
    <property type="component" value="Chromosome"/>
</dbReference>
<dbReference type="AlphaFoldDB" id="A0A0E3GSI4"/>
<dbReference type="EMBL" id="CP009933">
    <property type="protein sequence ID" value="AKA72126.1"/>
    <property type="molecule type" value="Genomic_DNA"/>
</dbReference>
<dbReference type="RefSeq" id="WP_278246428.1">
    <property type="nucleotide sequence ID" value="NZ_CP009933.1"/>
</dbReference>
<keyword evidence="2" id="KW-1185">Reference proteome</keyword>
<name>A0A0E3GSI4_CLOSL</name>
<sequence length="40" mass="4718">MKKVENFEITSDVIEECLKECLDNCNLKKEKRKKTSISNK</sequence>
<protein>
    <submittedName>
        <fullName evidence="1">Uncharacterized protein</fullName>
    </submittedName>
</protein>
<accession>A0A0E3GSI4</accession>
<gene>
    <name evidence="1" type="ORF">CSCA_5001</name>
</gene>
<proteinExistence type="predicted"/>
<evidence type="ECO:0000313" key="2">
    <source>
        <dbReference type="Proteomes" id="UP000033115"/>
    </source>
</evidence>
<reference evidence="1 2" key="1">
    <citation type="journal article" date="2015" name="J. Biotechnol.">
        <title>Complete genome sequence of a malodorant-producing acetogen, Clostridium scatologenes ATCC 25775(T).</title>
        <authorList>
            <person name="Zhu Z."/>
            <person name="Guo T."/>
            <person name="Zheng H."/>
            <person name="Song T."/>
            <person name="Ouyang P."/>
            <person name="Xie J."/>
        </authorList>
    </citation>
    <scope>NUCLEOTIDE SEQUENCE [LARGE SCALE GENOMIC DNA]</scope>
    <source>
        <strain evidence="1 2">ATCC 25775</strain>
    </source>
</reference>
<dbReference type="HOGENOM" id="CLU_3287605_0_0_9"/>
<dbReference type="KEGG" id="csq:CSCA_5001"/>
<evidence type="ECO:0000313" key="1">
    <source>
        <dbReference type="EMBL" id="AKA72126.1"/>
    </source>
</evidence>
<organism evidence="1 2">
    <name type="scientific">Clostridium scatologenes</name>
    <dbReference type="NCBI Taxonomy" id="1548"/>
    <lineage>
        <taxon>Bacteria</taxon>
        <taxon>Bacillati</taxon>
        <taxon>Bacillota</taxon>
        <taxon>Clostridia</taxon>
        <taxon>Eubacteriales</taxon>
        <taxon>Clostridiaceae</taxon>
        <taxon>Clostridium</taxon>
    </lineage>
</organism>